<feature type="chain" id="PRO_5040482316" description="MD-2-related lipid-recognition domain-containing protein" evidence="2">
    <location>
        <begin position="23"/>
        <end position="231"/>
    </location>
</feature>
<dbReference type="GO" id="GO:0008047">
    <property type="term" value="F:enzyme activator activity"/>
    <property type="evidence" value="ECO:0007669"/>
    <property type="project" value="InterPro"/>
</dbReference>
<keyword evidence="1 2" id="KW-0732">Signal</keyword>
<dbReference type="GO" id="GO:0006689">
    <property type="term" value="P:ganglioside catabolic process"/>
    <property type="evidence" value="ECO:0007669"/>
    <property type="project" value="InterPro"/>
</dbReference>
<dbReference type="SUPFAM" id="SSF63707">
    <property type="entry name" value="Ganglioside M2 (gm2) activator"/>
    <property type="match status" value="1"/>
</dbReference>
<name>A0A9P0CCM8_BEMTA</name>
<gene>
    <name evidence="4" type="ORF">BEMITA_LOCUS6128</name>
</gene>
<evidence type="ECO:0000313" key="4">
    <source>
        <dbReference type="EMBL" id="CAH0769076.1"/>
    </source>
</evidence>
<accession>A0A9P0CCM8</accession>
<reference evidence="4" key="1">
    <citation type="submission" date="2021-12" db="EMBL/GenBank/DDBJ databases">
        <authorList>
            <person name="King R."/>
        </authorList>
    </citation>
    <scope>NUCLEOTIDE SEQUENCE</scope>
</reference>
<organism evidence="4 5">
    <name type="scientific">Bemisia tabaci</name>
    <name type="common">Sweetpotato whitefly</name>
    <name type="synonym">Aleurodes tabaci</name>
    <dbReference type="NCBI Taxonomy" id="7038"/>
    <lineage>
        <taxon>Eukaryota</taxon>
        <taxon>Metazoa</taxon>
        <taxon>Ecdysozoa</taxon>
        <taxon>Arthropoda</taxon>
        <taxon>Hexapoda</taxon>
        <taxon>Insecta</taxon>
        <taxon>Pterygota</taxon>
        <taxon>Neoptera</taxon>
        <taxon>Paraneoptera</taxon>
        <taxon>Hemiptera</taxon>
        <taxon>Sternorrhyncha</taxon>
        <taxon>Aleyrodoidea</taxon>
        <taxon>Aleyrodidae</taxon>
        <taxon>Aleyrodinae</taxon>
        <taxon>Bemisia</taxon>
    </lineage>
</organism>
<dbReference type="PANTHER" id="PTHR17357">
    <property type="entry name" value="GM2 GANGLIOSIDE ACTIVATOR PROTEIN"/>
    <property type="match status" value="1"/>
</dbReference>
<evidence type="ECO:0000313" key="5">
    <source>
        <dbReference type="Proteomes" id="UP001152759"/>
    </source>
</evidence>
<dbReference type="InterPro" id="IPR003172">
    <property type="entry name" value="ML_dom"/>
</dbReference>
<sequence length="231" mass="26005">MLIIIRALILWVLGCKMTQIATQILNSEEDIIENECFLDSEHFDTCVDIIMSNVTAHLNSTDEGNDEILGKRKPLMFGFEETDCEMDAKAKVQNVILWSSREGDLIVEGKISTTMPLKSPIKIKTTMHRNILGLWIKIGCLRDYFGSCELQDVCEYGSPGSTEVECPPLLQELDLPCRCPIEPGEYTVPGIQIRMPTTYWSWILTGDYKFSAEISDGSQSISCYSANFELV</sequence>
<protein>
    <recommendedName>
        <fullName evidence="3">MD-2-related lipid-recognition domain-containing protein</fullName>
    </recommendedName>
</protein>
<dbReference type="AlphaFoldDB" id="A0A9P0CCM8"/>
<evidence type="ECO:0000256" key="1">
    <source>
        <dbReference type="ARBA" id="ARBA00022729"/>
    </source>
</evidence>
<dbReference type="Gene3D" id="2.70.220.10">
    <property type="entry name" value="Ganglioside GM2 activator"/>
    <property type="match status" value="1"/>
</dbReference>
<keyword evidence="5" id="KW-1185">Reference proteome</keyword>
<feature type="domain" description="MD-2-related lipid-recognition" evidence="3">
    <location>
        <begin position="104"/>
        <end position="229"/>
    </location>
</feature>
<dbReference type="GO" id="GO:0009898">
    <property type="term" value="C:cytoplasmic side of plasma membrane"/>
    <property type="evidence" value="ECO:0007669"/>
    <property type="project" value="TreeGrafter"/>
</dbReference>
<proteinExistence type="predicted"/>
<dbReference type="OrthoDB" id="6409159at2759"/>
<dbReference type="InterPro" id="IPR036846">
    <property type="entry name" value="GM2-AP_sf"/>
</dbReference>
<evidence type="ECO:0000259" key="3">
    <source>
        <dbReference type="Pfam" id="PF02221"/>
    </source>
</evidence>
<dbReference type="PANTHER" id="PTHR17357:SF0">
    <property type="entry name" value="GANGLIOSIDE GM2 ACTIVATOR"/>
    <property type="match status" value="1"/>
</dbReference>
<dbReference type="GO" id="GO:0005319">
    <property type="term" value="F:lipid transporter activity"/>
    <property type="evidence" value="ECO:0007669"/>
    <property type="project" value="TreeGrafter"/>
</dbReference>
<dbReference type="KEGG" id="btab:109032337"/>
<dbReference type="Pfam" id="PF02221">
    <property type="entry name" value="E1_DerP2_DerF2"/>
    <property type="match status" value="1"/>
</dbReference>
<feature type="signal peptide" evidence="2">
    <location>
        <begin position="1"/>
        <end position="22"/>
    </location>
</feature>
<dbReference type="Proteomes" id="UP001152759">
    <property type="component" value="Chromosome 3"/>
</dbReference>
<dbReference type="EMBL" id="OU963864">
    <property type="protein sequence ID" value="CAH0769076.1"/>
    <property type="molecule type" value="Genomic_DNA"/>
</dbReference>
<evidence type="ECO:0000256" key="2">
    <source>
        <dbReference type="SAM" id="SignalP"/>
    </source>
</evidence>
<dbReference type="InterPro" id="IPR028996">
    <property type="entry name" value="GM2-AP"/>
</dbReference>